<protein>
    <submittedName>
        <fullName evidence="2">Uncharacterized protein</fullName>
    </submittedName>
</protein>
<dbReference type="OrthoDB" id="10356246at2759"/>
<name>A0A091TXM9_PHORB</name>
<dbReference type="AlphaFoldDB" id="A0A091TXM9"/>
<keyword evidence="1" id="KW-0732">Signal</keyword>
<proteinExistence type="predicted"/>
<dbReference type="EMBL" id="KK407768">
    <property type="protein sequence ID" value="KFQ83154.1"/>
    <property type="molecule type" value="Genomic_DNA"/>
</dbReference>
<accession>A0A091TXM9</accession>
<feature type="chain" id="PRO_5001880543" evidence="1">
    <location>
        <begin position="25"/>
        <end position="52"/>
    </location>
</feature>
<evidence type="ECO:0000313" key="2">
    <source>
        <dbReference type="EMBL" id="KFQ83154.1"/>
    </source>
</evidence>
<feature type="non-terminal residue" evidence="2">
    <location>
        <position position="52"/>
    </location>
</feature>
<sequence length="52" mass="5706">ILKVNCNDILIILLLLLYITKVRAAHKGSNQAPIVLGAAHTEKKYIVPTPKV</sequence>
<evidence type="ECO:0000256" key="1">
    <source>
        <dbReference type="SAM" id="SignalP"/>
    </source>
</evidence>
<reference evidence="2 3" key="1">
    <citation type="submission" date="2014-04" db="EMBL/GenBank/DDBJ databases">
        <title>Genome evolution of avian class.</title>
        <authorList>
            <person name="Zhang G."/>
            <person name="Li C."/>
        </authorList>
    </citation>
    <scope>NUCLEOTIDE SEQUENCE [LARGE SCALE GENOMIC DNA]</scope>
    <source>
        <strain evidence="2">BGI_N337</strain>
    </source>
</reference>
<evidence type="ECO:0000313" key="3">
    <source>
        <dbReference type="Proteomes" id="UP000053700"/>
    </source>
</evidence>
<organism evidence="2 3">
    <name type="scientific">Phoenicopterus ruber ruber</name>
    <dbReference type="NCBI Taxonomy" id="9218"/>
    <lineage>
        <taxon>Eukaryota</taxon>
        <taxon>Metazoa</taxon>
        <taxon>Chordata</taxon>
        <taxon>Craniata</taxon>
        <taxon>Vertebrata</taxon>
        <taxon>Euteleostomi</taxon>
        <taxon>Archelosauria</taxon>
        <taxon>Archosauria</taxon>
        <taxon>Dinosauria</taxon>
        <taxon>Saurischia</taxon>
        <taxon>Theropoda</taxon>
        <taxon>Coelurosauria</taxon>
        <taxon>Aves</taxon>
        <taxon>Neognathae</taxon>
        <taxon>Neoaves</taxon>
        <taxon>Mirandornithes</taxon>
        <taxon>Phoenicopteriformes</taxon>
        <taxon>Phoenicopteridae</taxon>
        <taxon>Phoenicopterus</taxon>
    </lineage>
</organism>
<feature type="signal peptide" evidence="1">
    <location>
        <begin position="1"/>
        <end position="24"/>
    </location>
</feature>
<feature type="non-terminal residue" evidence="2">
    <location>
        <position position="1"/>
    </location>
</feature>
<dbReference type="Proteomes" id="UP000053700">
    <property type="component" value="Unassembled WGS sequence"/>
</dbReference>
<keyword evidence="3" id="KW-1185">Reference proteome</keyword>
<gene>
    <name evidence="2" type="ORF">N337_00941</name>
</gene>